<evidence type="ECO:0000313" key="1">
    <source>
        <dbReference type="EMBL" id="GFY77298.1"/>
    </source>
</evidence>
<name>A0A8X7CQK8_9ARAC</name>
<proteinExistence type="predicted"/>
<accession>A0A8X7CQK8</accession>
<dbReference type="Proteomes" id="UP000886998">
    <property type="component" value="Unassembled WGS sequence"/>
</dbReference>
<protein>
    <submittedName>
        <fullName evidence="1">Uncharacterized protein</fullName>
    </submittedName>
</protein>
<organism evidence="1 2">
    <name type="scientific">Trichonephila inaurata madagascariensis</name>
    <dbReference type="NCBI Taxonomy" id="2747483"/>
    <lineage>
        <taxon>Eukaryota</taxon>
        <taxon>Metazoa</taxon>
        <taxon>Ecdysozoa</taxon>
        <taxon>Arthropoda</taxon>
        <taxon>Chelicerata</taxon>
        <taxon>Arachnida</taxon>
        <taxon>Araneae</taxon>
        <taxon>Araneomorphae</taxon>
        <taxon>Entelegynae</taxon>
        <taxon>Araneoidea</taxon>
        <taxon>Nephilidae</taxon>
        <taxon>Trichonephila</taxon>
        <taxon>Trichonephila inaurata</taxon>
    </lineage>
</organism>
<dbReference type="AlphaFoldDB" id="A0A8X7CQK8"/>
<reference evidence="1" key="1">
    <citation type="submission" date="2020-08" db="EMBL/GenBank/DDBJ databases">
        <title>Multicomponent nature underlies the extraordinary mechanical properties of spider dragline silk.</title>
        <authorList>
            <person name="Kono N."/>
            <person name="Nakamura H."/>
            <person name="Mori M."/>
            <person name="Yoshida Y."/>
            <person name="Ohtoshi R."/>
            <person name="Malay A.D."/>
            <person name="Moran D.A.P."/>
            <person name="Tomita M."/>
            <person name="Numata K."/>
            <person name="Arakawa K."/>
        </authorList>
    </citation>
    <scope>NUCLEOTIDE SEQUENCE</scope>
</reference>
<comment type="caution">
    <text evidence="1">The sequence shown here is derived from an EMBL/GenBank/DDBJ whole genome shotgun (WGS) entry which is preliminary data.</text>
</comment>
<keyword evidence="2" id="KW-1185">Reference proteome</keyword>
<evidence type="ECO:0000313" key="2">
    <source>
        <dbReference type="Proteomes" id="UP000886998"/>
    </source>
</evidence>
<sequence>MRLIGPWHWESGHFIGCTDALELNKLKKVIKIQKDSSDNESNAIHQCNNEIESEEEVNKIESLSSEDLRYIAPGKTRARVISDFEAESGVDAIDTSFDKEISDEKAADGETLNEGRFYRLILYSKTCLC</sequence>
<dbReference type="EMBL" id="BMAV01022409">
    <property type="protein sequence ID" value="GFY77298.1"/>
    <property type="molecule type" value="Genomic_DNA"/>
</dbReference>
<gene>
    <name evidence="1" type="ORF">TNIN_485971</name>
</gene>